<name>A0A183D634_9BILA</name>
<evidence type="ECO:0000313" key="3">
    <source>
        <dbReference type="Proteomes" id="UP000271098"/>
    </source>
</evidence>
<keyword evidence="3" id="KW-1185">Reference proteome</keyword>
<dbReference type="AlphaFoldDB" id="A0A183D634"/>
<evidence type="ECO:0000313" key="2">
    <source>
        <dbReference type="EMBL" id="VDK43017.1"/>
    </source>
</evidence>
<dbReference type="EMBL" id="UYRT01007636">
    <property type="protein sequence ID" value="VDK43017.1"/>
    <property type="molecule type" value="Genomic_DNA"/>
</dbReference>
<gene>
    <name evidence="2" type="ORF">GPUH_LOCUS4175</name>
</gene>
<feature type="region of interest" description="Disordered" evidence="1">
    <location>
        <begin position="118"/>
        <end position="153"/>
    </location>
</feature>
<dbReference type="Proteomes" id="UP000271098">
    <property type="component" value="Unassembled WGS sequence"/>
</dbReference>
<accession>A0A183D634</accession>
<evidence type="ECO:0000256" key="1">
    <source>
        <dbReference type="SAM" id="MobiDB-lite"/>
    </source>
</evidence>
<evidence type="ECO:0000313" key="4">
    <source>
        <dbReference type="WBParaSite" id="GPUH_0000418201-mRNA-1"/>
    </source>
</evidence>
<reference evidence="4" key="1">
    <citation type="submission" date="2016-06" db="UniProtKB">
        <authorList>
            <consortium name="WormBaseParasite"/>
        </authorList>
    </citation>
    <scope>IDENTIFICATION</scope>
</reference>
<proteinExistence type="predicted"/>
<organism evidence="4">
    <name type="scientific">Gongylonema pulchrum</name>
    <dbReference type="NCBI Taxonomy" id="637853"/>
    <lineage>
        <taxon>Eukaryota</taxon>
        <taxon>Metazoa</taxon>
        <taxon>Ecdysozoa</taxon>
        <taxon>Nematoda</taxon>
        <taxon>Chromadorea</taxon>
        <taxon>Rhabditida</taxon>
        <taxon>Spirurina</taxon>
        <taxon>Spiruromorpha</taxon>
        <taxon>Spiruroidea</taxon>
        <taxon>Gongylonematidae</taxon>
        <taxon>Gongylonema</taxon>
    </lineage>
</organism>
<dbReference type="OrthoDB" id="10447398at2759"/>
<sequence>MEKAVKLLSKYFVPYINGCLLTFYPYEKCCRPFYHTAYTLEQYEKRCGVQIKDLCKDCPSSFVIDKLLEEFEHIVNGHNGILPADAVNGNVFENEKVTDGYEDSLQQDSVSIATANEESVVQDQTTVTENRDLDIPTQEQQQSDDIQENNSVH</sequence>
<reference evidence="2 3" key="2">
    <citation type="submission" date="2018-11" db="EMBL/GenBank/DDBJ databases">
        <authorList>
            <consortium name="Pathogen Informatics"/>
        </authorList>
    </citation>
    <scope>NUCLEOTIDE SEQUENCE [LARGE SCALE GENOMIC DNA]</scope>
</reference>
<feature type="compositionally biased region" description="Polar residues" evidence="1">
    <location>
        <begin position="118"/>
        <end position="128"/>
    </location>
</feature>
<feature type="compositionally biased region" description="Polar residues" evidence="1">
    <location>
        <begin position="137"/>
        <end position="153"/>
    </location>
</feature>
<dbReference type="WBParaSite" id="GPUH_0000418201-mRNA-1">
    <property type="protein sequence ID" value="GPUH_0000418201-mRNA-1"/>
    <property type="gene ID" value="GPUH_0000418201"/>
</dbReference>
<protein>
    <submittedName>
        <fullName evidence="4">C2H2-type domain-containing protein</fullName>
    </submittedName>
</protein>